<dbReference type="Proteomes" id="UP001338125">
    <property type="component" value="Unassembled WGS sequence"/>
</dbReference>
<feature type="transmembrane region" description="Helical" evidence="2">
    <location>
        <begin position="220"/>
        <end position="244"/>
    </location>
</feature>
<feature type="transmembrane region" description="Helical" evidence="2">
    <location>
        <begin position="67"/>
        <end position="89"/>
    </location>
</feature>
<accession>A0ABR0SLC4</accession>
<comment type="caution">
    <text evidence="4">The sequence shown here is derived from an EMBL/GenBank/DDBJ whole genome shotgun (WGS) entry which is preliminary data.</text>
</comment>
<evidence type="ECO:0000313" key="4">
    <source>
        <dbReference type="EMBL" id="KAK5992933.1"/>
    </source>
</evidence>
<evidence type="ECO:0000259" key="3">
    <source>
        <dbReference type="Pfam" id="PF24800"/>
    </source>
</evidence>
<feature type="transmembrane region" description="Helical" evidence="2">
    <location>
        <begin position="12"/>
        <end position="30"/>
    </location>
</feature>
<keyword evidence="2" id="KW-0472">Membrane</keyword>
<protein>
    <recommendedName>
        <fullName evidence="3">DUF7702 domain-containing protein</fullName>
    </recommendedName>
</protein>
<feature type="region of interest" description="Disordered" evidence="1">
    <location>
        <begin position="264"/>
        <end position="287"/>
    </location>
</feature>
<keyword evidence="2" id="KW-1133">Transmembrane helix</keyword>
<dbReference type="PANTHER" id="PTHR42109">
    <property type="entry name" value="UNPLACED GENOMIC SCAFFOLD UM_SCAF_CONTIG_1.265, WHOLE GENOME SHOTGUN SEQUENCE"/>
    <property type="match status" value="1"/>
</dbReference>
<feature type="domain" description="DUF7702" evidence="3">
    <location>
        <begin position="3"/>
        <end position="244"/>
    </location>
</feature>
<dbReference type="EMBL" id="JAVFKD010000012">
    <property type="protein sequence ID" value="KAK5992933.1"/>
    <property type="molecule type" value="Genomic_DNA"/>
</dbReference>
<evidence type="ECO:0000256" key="2">
    <source>
        <dbReference type="SAM" id="Phobius"/>
    </source>
</evidence>
<evidence type="ECO:0000256" key="1">
    <source>
        <dbReference type="SAM" id="MobiDB-lite"/>
    </source>
</evidence>
<dbReference type="PANTHER" id="PTHR42109:SF2">
    <property type="entry name" value="INTEGRAL MEMBRANE PROTEIN"/>
    <property type="match status" value="1"/>
</dbReference>
<gene>
    <name evidence="4" type="ORF">PT974_06358</name>
</gene>
<feature type="transmembrane region" description="Helical" evidence="2">
    <location>
        <begin position="149"/>
        <end position="170"/>
    </location>
</feature>
<proteinExistence type="predicted"/>
<dbReference type="InterPro" id="IPR056119">
    <property type="entry name" value="DUF7702"/>
</dbReference>
<dbReference type="Pfam" id="PF24800">
    <property type="entry name" value="DUF7702"/>
    <property type="match status" value="1"/>
</dbReference>
<feature type="transmembrane region" description="Helical" evidence="2">
    <location>
        <begin position="37"/>
        <end position="55"/>
    </location>
</feature>
<sequence length="287" mass="30887">MTLGYRDGVAVAELAVYLPSAIVGLYLTIINEFHTSGWIDILLFSIIRIVGSAIQLDAKNHPGTTKFYTIAAIMNSIGLAPLQAGSLGLLNRLNDNIRKNDRTPINNNVFRIVQIIIIVGLVLGVVGGIKSGENIGKTAGGFTVNGTSKAGSVLLIGVFALTLLLTARIFRFVSHADREYRRLLWAVMAATLPIGVRLVYAILATLTQDKDFNFITGNTTAWLCLAVVPETIIICIYIAVGLSLGHPNKRSHYKGERCSPAGLEAADEASGKKESILPLFPSESRTP</sequence>
<organism evidence="4 5">
    <name type="scientific">Cladobotryum mycophilum</name>
    <dbReference type="NCBI Taxonomy" id="491253"/>
    <lineage>
        <taxon>Eukaryota</taxon>
        <taxon>Fungi</taxon>
        <taxon>Dikarya</taxon>
        <taxon>Ascomycota</taxon>
        <taxon>Pezizomycotina</taxon>
        <taxon>Sordariomycetes</taxon>
        <taxon>Hypocreomycetidae</taxon>
        <taxon>Hypocreales</taxon>
        <taxon>Hypocreaceae</taxon>
        <taxon>Cladobotryum</taxon>
    </lineage>
</organism>
<feature type="transmembrane region" description="Helical" evidence="2">
    <location>
        <begin position="182"/>
        <end position="200"/>
    </location>
</feature>
<name>A0ABR0SLC4_9HYPO</name>
<keyword evidence="5" id="KW-1185">Reference proteome</keyword>
<evidence type="ECO:0000313" key="5">
    <source>
        <dbReference type="Proteomes" id="UP001338125"/>
    </source>
</evidence>
<keyword evidence="2" id="KW-0812">Transmembrane</keyword>
<reference evidence="4 5" key="1">
    <citation type="submission" date="2024-01" db="EMBL/GenBank/DDBJ databases">
        <title>Complete genome of Cladobotryum mycophilum ATHUM6906.</title>
        <authorList>
            <person name="Christinaki A.C."/>
            <person name="Myridakis A.I."/>
            <person name="Kouvelis V.N."/>
        </authorList>
    </citation>
    <scope>NUCLEOTIDE SEQUENCE [LARGE SCALE GENOMIC DNA]</scope>
    <source>
        <strain evidence="4 5">ATHUM6906</strain>
    </source>
</reference>
<feature type="transmembrane region" description="Helical" evidence="2">
    <location>
        <begin position="109"/>
        <end position="129"/>
    </location>
</feature>